<dbReference type="InterPro" id="IPR050258">
    <property type="entry name" value="Leguminous_Lectin"/>
</dbReference>
<dbReference type="InterPro" id="IPR013320">
    <property type="entry name" value="ConA-like_dom_sf"/>
</dbReference>
<name>A0A833R3I8_9POAL</name>
<evidence type="ECO:0000313" key="9">
    <source>
        <dbReference type="Proteomes" id="UP000623129"/>
    </source>
</evidence>
<keyword evidence="5" id="KW-0472">Membrane</keyword>
<evidence type="ECO:0000313" key="8">
    <source>
        <dbReference type="EMBL" id="KAF3331432.1"/>
    </source>
</evidence>
<dbReference type="InterPro" id="IPR011009">
    <property type="entry name" value="Kinase-like_dom_sf"/>
</dbReference>
<evidence type="ECO:0000256" key="5">
    <source>
        <dbReference type="SAM" id="Phobius"/>
    </source>
</evidence>
<gene>
    <name evidence="8" type="ORF">FCM35_KLT02838</name>
</gene>
<dbReference type="SUPFAM" id="SSF56112">
    <property type="entry name" value="Protein kinase-like (PK-like)"/>
    <property type="match status" value="1"/>
</dbReference>
<dbReference type="OrthoDB" id="2019747at2759"/>
<comment type="similarity">
    <text evidence="2">In the N-terminal section; belongs to the leguminous lectin family.</text>
</comment>
<dbReference type="AlphaFoldDB" id="A0A833R3I8"/>
<dbReference type="PANTHER" id="PTHR32401:SF16">
    <property type="entry name" value="CONCANAVALIN A-LIKE LECTIN FAMILY PROTEIN"/>
    <property type="match status" value="1"/>
</dbReference>
<keyword evidence="8" id="KW-0808">Transferase</keyword>
<comment type="similarity">
    <text evidence="1">Belongs to the leguminous lectin family.</text>
</comment>
<feature type="transmembrane region" description="Helical" evidence="5">
    <location>
        <begin position="290"/>
        <end position="314"/>
    </location>
</feature>
<proteinExistence type="inferred from homology"/>
<evidence type="ECO:0000256" key="2">
    <source>
        <dbReference type="ARBA" id="ARBA00008536"/>
    </source>
</evidence>
<dbReference type="GO" id="GO:0005524">
    <property type="term" value="F:ATP binding"/>
    <property type="evidence" value="ECO:0007669"/>
    <property type="project" value="InterPro"/>
</dbReference>
<accession>A0A833R3I8</accession>
<evidence type="ECO:0000256" key="3">
    <source>
        <dbReference type="ARBA" id="ARBA00010217"/>
    </source>
</evidence>
<dbReference type="SUPFAM" id="SSF49899">
    <property type="entry name" value="Concanavalin A-like lectins/glucanases"/>
    <property type="match status" value="1"/>
</dbReference>
<comment type="similarity">
    <text evidence="3">In the C-terminal section; belongs to the protein kinase superfamily. Ser/Thr protein kinase family.</text>
</comment>
<dbReference type="Pfam" id="PF00139">
    <property type="entry name" value="Lectin_legB"/>
    <property type="match status" value="1"/>
</dbReference>
<dbReference type="GO" id="GO:0030246">
    <property type="term" value="F:carbohydrate binding"/>
    <property type="evidence" value="ECO:0007669"/>
    <property type="project" value="UniProtKB-KW"/>
</dbReference>
<dbReference type="Gene3D" id="2.60.120.200">
    <property type="match status" value="1"/>
</dbReference>
<evidence type="ECO:0000256" key="6">
    <source>
        <dbReference type="SAM" id="SignalP"/>
    </source>
</evidence>
<evidence type="ECO:0000256" key="1">
    <source>
        <dbReference type="ARBA" id="ARBA00007606"/>
    </source>
</evidence>
<dbReference type="GO" id="GO:0004672">
    <property type="term" value="F:protein kinase activity"/>
    <property type="evidence" value="ECO:0007669"/>
    <property type="project" value="InterPro"/>
</dbReference>
<evidence type="ECO:0000256" key="4">
    <source>
        <dbReference type="ARBA" id="ARBA00022734"/>
    </source>
</evidence>
<dbReference type="Proteomes" id="UP000623129">
    <property type="component" value="Unassembled WGS sequence"/>
</dbReference>
<evidence type="ECO:0000259" key="7">
    <source>
        <dbReference type="PROSITE" id="PS50011"/>
    </source>
</evidence>
<keyword evidence="9" id="KW-1185">Reference proteome</keyword>
<keyword evidence="6" id="KW-0732">Signal</keyword>
<feature type="chain" id="PRO_5032540946" evidence="6">
    <location>
        <begin position="20"/>
        <end position="488"/>
    </location>
</feature>
<keyword evidence="5" id="KW-1133">Transmembrane helix</keyword>
<comment type="caution">
    <text evidence="8">The sequence shown here is derived from an EMBL/GenBank/DDBJ whole genome shotgun (WGS) entry which is preliminary data.</text>
</comment>
<feature type="signal peptide" evidence="6">
    <location>
        <begin position="1"/>
        <end position="19"/>
    </location>
</feature>
<keyword evidence="4 8" id="KW-0430">Lectin</keyword>
<dbReference type="Gene3D" id="3.30.200.20">
    <property type="entry name" value="Phosphorylase Kinase, domain 1"/>
    <property type="match status" value="1"/>
</dbReference>
<feature type="domain" description="Protein kinase" evidence="7">
    <location>
        <begin position="350"/>
        <end position="488"/>
    </location>
</feature>
<protein>
    <submittedName>
        <fullName evidence="8">Putative L-type lectin-domain containing receptor kinase S.7</fullName>
    </submittedName>
</protein>
<dbReference type="FunFam" id="2.60.120.200:FF:000141">
    <property type="entry name" value="L-type lectin-domain containing receptor kinase VIII.1"/>
    <property type="match status" value="1"/>
</dbReference>
<dbReference type="PANTHER" id="PTHR32401">
    <property type="entry name" value="CONCANAVALIN A-LIKE LECTIN FAMILY PROTEIN"/>
    <property type="match status" value="1"/>
</dbReference>
<keyword evidence="5" id="KW-0812">Transmembrane</keyword>
<dbReference type="PROSITE" id="PS50011">
    <property type="entry name" value="PROTEIN_KINASE_DOM"/>
    <property type="match status" value="1"/>
</dbReference>
<dbReference type="InterPro" id="IPR000719">
    <property type="entry name" value="Prot_kinase_dom"/>
</dbReference>
<keyword evidence="8" id="KW-0418">Kinase</keyword>
<keyword evidence="8" id="KW-0675">Receptor</keyword>
<organism evidence="8 9">
    <name type="scientific">Carex littledalei</name>
    <dbReference type="NCBI Taxonomy" id="544730"/>
    <lineage>
        <taxon>Eukaryota</taxon>
        <taxon>Viridiplantae</taxon>
        <taxon>Streptophyta</taxon>
        <taxon>Embryophyta</taxon>
        <taxon>Tracheophyta</taxon>
        <taxon>Spermatophyta</taxon>
        <taxon>Magnoliopsida</taxon>
        <taxon>Liliopsida</taxon>
        <taxon>Poales</taxon>
        <taxon>Cyperaceae</taxon>
        <taxon>Cyperoideae</taxon>
        <taxon>Cariceae</taxon>
        <taxon>Carex</taxon>
        <taxon>Carex subgen. Euthyceras</taxon>
    </lineage>
</organism>
<dbReference type="InterPro" id="IPR001220">
    <property type="entry name" value="Legume_lectin_dom"/>
</dbReference>
<dbReference type="EMBL" id="SWLB01000012">
    <property type="protein sequence ID" value="KAF3331432.1"/>
    <property type="molecule type" value="Genomic_DNA"/>
</dbReference>
<reference evidence="8" key="1">
    <citation type="submission" date="2020-01" db="EMBL/GenBank/DDBJ databases">
        <title>Genome sequence of Kobresia littledalei, the first chromosome-level genome in the family Cyperaceae.</title>
        <authorList>
            <person name="Qu G."/>
        </authorList>
    </citation>
    <scope>NUCLEOTIDE SEQUENCE</scope>
    <source>
        <strain evidence="8">C.B.Clarke</strain>
        <tissue evidence="8">Leaf</tissue>
    </source>
</reference>
<dbReference type="CDD" id="cd06899">
    <property type="entry name" value="lectin_legume_LecRK_Arcelin_ConA"/>
    <property type="match status" value="1"/>
</dbReference>
<sequence length="488" mass="53040">MASSLFFLLLLSLFTPILANNVSFDSASFSFSNLTLLGDSYLRNGSIGLTKETSVPSSSAGSVICNLPIQFFDPVTNTSASFSTKFSFSVTNQNSQSYGDGFTFFISPNNSSLGSTGGFLGVFNSINSTDNGSVIAIEFDTLLNEEFNDSTGNHVGLDIGDPLSIKTVDLGSFGVDLKSGNSTTAWIDYSNKDSRLDIWLAYTNVKPDKPIFTINIDLSKIFVEFMYVGFSASTEGSTELHMIRDWTFQTFGFPSLHLSSNATQNLTNVSVGTIPNITINSSNVSSRKRLSLALGILGPLALCLAFVLFMWVTIKKIIQLTKKKEGFASEVLKGPRKFTYKELSAATRGFHMTRIIGKGAFGTVFKAVMPGTGVTHAVKRAKQEHQCKSDEDRLIEAADSRLHGEFDKEAMVRLLLVGLSCANPNCAERPNMRKVFQILSGEAEPIPVPKKKPLLVFCSSASLSMREIVSDGEDTPPGLKTLTQIKID</sequence>